<dbReference type="Proteomes" id="UP000053586">
    <property type="component" value="Unassembled WGS sequence"/>
</dbReference>
<comment type="similarity">
    <text evidence="1 2">Belongs to the UPF0125 (RnfH) family.</text>
</comment>
<keyword evidence="4" id="KW-1185">Reference proteome</keyword>
<dbReference type="InterPro" id="IPR037021">
    <property type="entry name" value="RnfH_sf"/>
</dbReference>
<accession>H5T973</accession>
<evidence type="ECO:0000256" key="1">
    <source>
        <dbReference type="ARBA" id="ARBA00010645"/>
    </source>
</evidence>
<dbReference type="HAMAP" id="MF_00460">
    <property type="entry name" value="UPF0125_RnfH"/>
    <property type="match status" value="1"/>
</dbReference>
<reference evidence="3 4" key="1">
    <citation type="journal article" date="2012" name="J. Bacteriol.">
        <title>Genome sequence of proteorhodopsin-containing sea ice bacterium Glaciecola punicea ACAM 611T.</title>
        <authorList>
            <person name="Qin Q.-L."/>
            <person name="Xie B.-B."/>
            <person name="Shu Y.-L."/>
            <person name="Rong J.-C."/>
            <person name="Zhao D.-L."/>
            <person name="Zhang X.-Y."/>
            <person name="Chen X.-L."/>
            <person name="Zhou B.-C."/>
            <person name="Zhanga Y.-Z."/>
        </authorList>
    </citation>
    <scope>NUCLEOTIDE SEQUENCE [LARGE SCALE GENOMIC DNA]</scope>
    <source>
        <strain evidence="3 4">ACAM 611</strain>
    </source>
</reference>
<evidence type="ECO:0000313" key="4">
    <source>
        <dbReference type="Proteomes" id="UP000053586"/>
    </source>
</evidence>
<dbReference type="eggNOG" id="COG2914">
    <property type="taxonomic scope" value="Bacteria"/>
</dbReference>
<dbReference type="AlphaFoldDB" id="H5T973"/>
<dbReference type="Pfam" id="PF03658">
    <property type="entry name" value="Ub-RnfH"/>
    <property type="match status" value="1"/>
</dbReference>
<dbReference type="InterPro" id="IPR016155">
    <property type="entry name" value="Mopterin_synth/thiamin_S_b"/>
</dbReference>
<proteinExistence type="inferred from homology"/>
<dbReference type="PANTHER" id="PTHR37483">
    <property type="entry name" value="UPF0125 PROTEIN RATB"/>
    <property type="match status" value="1"/>
</dbReference>
<dbReference type="Gene3D" id="3.10.20.280">
    <property type="entry name" value="RnfH-like"/>
    <property type="match status" value="1"/>
</dbReference>
<dbReference type="SUPFAM" id="SSF54285">
    <property type="entry name" value="MoaD/ThiS"/>
    <property type="match status" value="1"/>
</dbReference>
<evidence type="ECO:0000256" key="2">
    <source>
        <dbReference type="HAMAP-Rule" id="MF_00460"/>
    </source>
</evidence>
<name>H5T973_9ALTE</name>
<comment type="caution">
    <text evidence="3">The sequence shown here is derived from an EMBL/GenBank/DDBJ whole genome shotgun (WGS) entry which is preliminary data.</text>
</comment>
<evidence type="ECO:0000313" key="3">
    <source>
        <dbReference type="EMBL" id="GAB54850.1"/>
    </source>
</evidence>
<organism evidence="3 4">
    <name type="scientific">Glaciecola punicea ACAM 611</name>
    <dbReference type="NCBI Taxonomy" id="1121923"/>
    <lineage>
        <taxon>Bacteria</taxon>
        <taxon>Pseudomonadati</taxon>
        <taxon>Pseudomonadota</taxon>
        <taxon>Gammaproteobacteria</taxon>
        <taxon>Alteromonadales</taxon>
        <taxon>Alteromonadaceae</taxon>
        <taxon>Glaciecola</taxon>
    </lineage>
</organism>
<dbReference type="EMBL" id="BAET01000007">
    <property type="protein sequence ID" value="GAB54850.1"/>
    <property type="molecule type" value="Genomic_DNA"/>
</dbReference>
<reference evidence="3 4" key="2">
    <citation type="journal article" date="2017" name="Antonie Van Leeuwenhoek">
        <title>Rhizobium rhizosphaerae sp. nov., a novel species isolated from rice rhizosphere.</title>
        <authorList>
            <person name="Zhao J.J."/>
            <person name="Zhang J."/>
            <person name="Zhang R.J."/>
            <person name="Zhang C.W."/>
            <person name="Yin H.Q."/>
            <person name="Zhang X.X."/>
        </authorList>
    </citation>
    <scope>NUCLEOTIDE SEQUENCE [LARGE SCALE GENOMIC DNA]</scope>
    <source>
        <strain evidence="3 4">ACAM 611</strain>
    </source>
</reference>
<dbReference type="NCBIfam" id="NF002490">
    <property type="entry name" value="PRK01777.1"/>
    <property type="match status" value="1"/>
</dbReference>
<dbReference type="STRING" id="56804.BAE46_08480"/>
<dbReference type="InterPro" id="IPR005346">
    <property type="entry name" value="RnfH"/>
</dbReference>
<gene>
    <name evidence="3" type="ORF">GPUN_0711</name>
</gene>
<protein>
    <recommendedName>
        <fullName evidence="2">UPF0125 protein GPUN_0711</fullName>
    </recommendedName>
</protein>
<dbReference type="OrthoDB" id="9796575at2"/>
<dbReference type="RefSeq" id="WP_006003389.1">
    <property type="nucleotide sequence ID" value="NZ_BAET01000007.1"/>
</dbReference>
<dbReference type="PANTHER" id="PTHR37483:SF1">
    <property type="entry name" value="UPF0125 PROTEIN RATB"/>
    <property type="match status" value="1"/>
</dbReference>
<sequence>MPVNKIFIEVTYAQPAKQTLLSLAVEADTTVQSAIEQSGILDMHTEINLSENKVGIWYKVTKLSTVLKLGDRIEIYRPMTADPKEARKLRALKAKDEGRANKITGAKV</sequence>